<evidence type="ECO:0000313" key="10">
    <source>
        <dbReference type="Proteomes" id="UP000503505"/>
    </source>
</evidence>
<keyword evidence="5 8" id="KW-0812">Transmembrane</keyword>
<name>A0AAE6WYM0_9GAMM</name>
<evidence type="ECO:0000256" key="4">
    <source>
        <dbReference type="ARBA" id="ARBA00022475"/>
    </source>
</evidence>
<dbReference type="RefSeq" id="WP_163172286.1">
    <property type="nucleotide sequence ID" value="NZ_CP044463.1"/>
</dbReference>
<dbReference type="InterPro" id="IPR052017">
    <property type="entry name" value="TSUP"/>
</dbReference>
<evidence type="ECO:0000256" key="7">
    <source>
        <dbReference type="ARBA" id="ARBA00023136"/>
    </source>
</evidence>
<sequence length="261" mass="29123">MTQAEWIVLCLCAVAALLHGLSGFGFPMMSTAVLSSQYPLSLAVTLVIFPCLLLNLLMLNADPRHSLLQSIRYYLKYYWPLILSSLIGSLFGVKLLLWLNEGYLKLLLGTVIIFYVLDQLRSKPFQSSPHILSMVCFGLLAGVIGGATNAMAPFLMMYLLSSQLSKTDIVIISNLNFIVSKLIQLLLLFPILIQINPQQQSILIGITIFALIGVWIGGKIRHRLSQRHFKFLVLGLLMVLGIQALWQSTALLQHSNHLFLN</sequence>
<dbReference type="Pfam" id="PF01925">
    <property type="entry name" value="TauE"/>
    <property type="match status" value="1"/>
</dbReference>
<dbReference type="PANTHER" id="PTHR30269:SF32">
    <property type="entry name" value="MEMBRANE TRANSPORTER PROTEIN-RELATED"/>
    <property type="match status" value="1"/>
</dbReference>
<organism evidence="9 10">
    <name type="scientific">Acinetobacter schindleri</name>
    <dbReference type="NCBI Taxonomy" id="108981"/>
    <lineage>
        <taxon>Bacteria</taxon>
        <taxon>Pseudomonadati</taxon>
        <taxon>Pseudomonadota</taxon>
        <taxon>Gammaproteobacteria</taxon>
        <taxon>Moraxellales</taxon>
        <taxon>Moraxellaceae</taxon>
        <taxon>Acinetobacter</taxon>
    </lineage>
</organism>
<keyword evidence="6 8" id="KW-1133">Transmembrane helix</keyword>
<evidence type="ECO:0000256" key="1">
    <source>
        <dbReference type="ARBA" id="ARBA00004651"/>
    </source>
</evidence>
<keyword evidence="4 8" id="KW-1003">Cell membrane</keyword>
<keyword evidence="3" id="KW-0813">Transport</keyword>
<accession>A0AAE6WYM0</accession>
<feature type="transmembrane region" description="Helical" evidence="8">
    <location>
        <begin position="131"/>
        <end position="159"/>
    </location>
</feature>
<evidence type="ECO:0000256" key="8">
    <source>
        <dbReference type="RuleBase" id="RU363041"/>
    </source>
</evidence>
<protein>
    <recommendedName>
        <fullName evidence="8">Probable membrane transporter protein</fullName>
    </recommendedName>
</protein>
<evidence type="ECO:0000313" key="9">
    <source>
        <dbReference type="EMBL" id="QIC68279.1"/>
    </source>
</evidence>
<feature type="transmembrane region" description="Helical" evidence="8">
    <location>
        <begin position="77"/>
        <end position="99"/>
    </location>
</feature>
<reference evidence="9 10" key="1">
    <citation type="submission" date="2019-09" db="EMBL/GenBank/DDBJ databases">
        <title>Non-baumannii Acinetobacter spp. carrying blaNDM-1 isolated in China.</title>
        <authorList>
            <person name="Cui C."/>
            <person name="Chen C."/>
            <person name="Sun J."/>
            <person name="Liu Y."/>
        </authorList>
    </citation>
    <scope>NUCLEOTIDE SEQUENCE [LARGE SCALE GENOMIC DNA]</scope>
    <source>
        <strain evidence="9 10">HZE23-1</strain>
    </source>
</reference>
<comment type="subcellular location">
    <subcellularLocation>
        <location evidence="1 8">Cell membrane</location>
        <topology evidence="1 8">Multi-pass membrane protein</topology>
    </subcellularLocation>
</comment>
<dbReference type="GO" id="GO:0005886">
    <property type="term" value="C:plasma membrane"/>
    <property type="evidence" value="ECO:0007669"/>
    <property type="project" value="UniProtKB-SubCell"/>
</dbReference>
<dbReference type="EMBL" id="CP044463">
    <property type="protein sequence ID" value="QIC68279.1"/>
    <property type="molecule type" value="Genomic_DNA"/>
</dbReference>
<evidence type="ECO:0000256" key="2">
    <source>
        <dbReference type="ARBA" id="ARBA00009142"/>
    </source>
</evidence>
<proteinExistence type="inferred from homology"/>
<comment type="similarity">
    <text evidence="2 8">Belongs to the 4-toluene sulfonate uptake permease (TSUP) (TC 2.A.102) family.</text>
</comment>
<evidence type="ECO:0000256" key="5">
    <source>
        <dbReference type="ARBA" id="ARBA00022692"/>
    </source>
</evidence>
<evidence type="ECO:0000256" key="3">
    <source>
        <dbReference type="ARBA" id="ARBA00022448"/>
    </source>
</evidence>
<keyword evidence="7 8" id="KW-0472">Membrane</keyword>
<feature type="transmembrane region" description="Helical" evidence="8">
    <location>
        <begin position="39"/>
        <end position="57"/>
    </location>
</feature>
<feature type="transmembrane region" description="Helical" evidence="8">
    <location>
        <begin position="171"/>
        <end position="193"/>
    </location>
</feature>
<dbReference type="PANTHER" id="PTHR30269">
    <property type="entry name" value="TRANSMEMBRANE PROTEIN YFCA"/>
    <property type="match status" value="1"/>
</dbReference>
<dbReference type="AlphaFoldDB" id="A0AAE6WYM0"/>
<dbReference type="Proteomes" id="UP000503505">
    <property type="component" value="Chromosome"/>
</dbReference>
<dbReference type="InterPro" id="IPR002781">
    <property type="entry name" value="TM_pro_TauE-like"/>
</dbReference>
<evidence type="ECO:0000256" key="6">
    <source>
        <dbReference type="ARBA" id="ARBA00022989"/>
    </source>
</evidence>
<feature type="transmembrane region" description="Helical" evidence="8">
    <location>
        <begin position="229"/>
        <end position="246"/>
    </location>
</feature>
<feature type="transmembrane region" description="Helical" evidence="8">
    <location>
        <begin position="199"/>
        <end position="217"/>
    </location>
</feature>
<gene>
    <name evidence="9" type="ORF">FSC10_13325</name>
</gene>